<dbReference type="PANTHER" id="PTHR47027:SF20">
    <property type="entry name" value="REVERSE TRANSCRIPTASE-LIKE PROTEIN WITH RNA-DIRECTED DNA POLYMERASE DOMAIN"/>
    <property type="match status" value="1"/>
</dbReference>
<dbReference type="PANTHER" id="PTHR47027">
    <property type="entry name" value="REVERSE TRANSCRIPTASE DOMAIN-CONTAINING PROTEIN"/>
    <property type="match status" value="1"/>
</dbReference>
<dbReference type="EMBL" id="GFPF01011562">
    <property type="protein sequence ID" value="MAA22708.1"/>
    <property type="molecule type" value="Transcribed_RNA"/>
</dbReference>
<accession>A0A224YYJ9</accession>
<name>A0A224YYJ9_9ACAR</name>
<protein>
    <submittedName>
        <fullName evidence="1">Rvt 1</fullName>
    </submittedName>
</protein>
<proteinExistence type="predicted"/>
<reference evidence="1" key="1">
    <citation type="journal article" date="2017" name="Parasit. Vectors">
        <title>Sialotranscriptomics of Rhipicephalus zambeziensis reveals intricate expression profiles of secretory proteins and suggests tight temporal transcriptional regulation during blood-feeding.</title>
        <authorList>
            <person name="de Castro M.H."/>
            <person name="de Klerk D."/>
            <person name="Pienaar R."/>
            <person name="Rees D.J.G."/>
            <person name="Mans B.J."/>
        </authorList>
    </citation>
    <scope>NUCLEOTIDE SEQUENCE</scope>
    <source>
        <tissue evidence="1">Salivary glands</tissue>
    </source>
</reference>
<sequence length="102" mass="11947">MQKTELMCNSIGRVQRFAIRSETLEVVKECLCLRQVVTAEPNRDTEVTRRIRMWWSTFGRYSKIMTGSLPLPLKRNVYNSCILPVLTYGAETWMLKRGFNLD</sequence>
<organism evidence="1">
    <name type="scientific">Rhipicephalus zambeziensis</name>
    <dbReference type="NCBI Taxonomy" id="60191"/>
    <lineage>
        <taxon>Eukaryota</taxon>
        <taxon>Metazoa</taxon>
        <taxon>Ecdysozoa</taxon>
        <taxon>Arthropoda</taxon>
        <taxon>Chelicerata</taxon>
        <taxon>Arachnida</taxon>
        <taxon>Acari</taxon>
        <taxon>Parasitiformes</taxon>
        <taxon>Ixodida</taxon>
        <taxon>Ixodoidea</taxon>
        <taxon>Ixodidae</taxon>
        <taxon>Rhipicephalinae</taxon>
        <taxon>Rhipicephalus</taxon>
        <taxon>Rhipicephalus</taxon>
    </lineage>
</organism>
<dbReference type="AlphaFoldDB" id="A0A224YYJ9"/>
<evidence type="ECO:0000313" key="1">
    <source>
        <dbReference type="EMBL" id="MAA22708.1"/>
    </source>
</evidence>